<name>A0A4R6USF7_9GAMM</name>
<dbReference type="AlphaFoldDB" id="A0A4R6USF7"/>
<comment type="caution">
    <text evidence="1">The sequence shown here is derived from an EMBL/GenBank/DDBJ whole genome shotgun (WGS) entry which is preliminary data.</text>
</comment>
<evidence type="ECO:0008006" key="3">
    <source>
        <dbReference type="Google" id="ProtNLM"/>
    </source>
</evidence>
<sequence length="50" mass="5786">MKPEKPVSTHTTLDELLDRCKSTEDFQALTKVLFKQVAERALKAEMEQHL</sequence>
<dbReference type="EMBL" id="SNYM01000007">
    <property type="protein sequence ID" value="TDQ48265.1"/>
    <property type="molecule type" value="Genomic_DNA"/>
</dbReference>
<proteinExistence type="predicted"/>
<evidence type="ECO:0000313" key="2">
    <source>
        <dbReference type="Proteomes" id="UP000295375"/>
    </source>
</evidence>
<gene>
    <name evidence="1" type="ORF">EV696_1071</name>
</gene>
<keyword evidence="2" id="KW-1185">Reference proteome</keyword>
<accession>A0A4R6USF7</accession>
<feature type="non-terminal residue" evidence="1">
    <location>
        <position position="50"/>
    </location>
</feature>
<reference evidence="1 2" key="1">
    <citation type="submission" date="2019-03" db="EMBL/GenBank/DDBJ databases">
        <title>Genomic Encyclopedia of Type Strains, Phase IV (KMG-IV): sequencing the most valuable type-strain genomes for metagenomic binning, comparative biology and taxonomic classification.</title>
        <authorList>
            <person name="Goeker M."/>
        </authorList>
    </citation>
    <scope>NUCLEOTIDE SEQUENCE [LARGE SCALE GENOMIC DNA]</scope>
    <source>
        <strain evidence="1 2">DSM 103792</strain>
    </source>
</reference>
<protein>
    <recommendedName>
        <fullName evidence="3">Mutator family transposase</fullName>
    </recommendedName>
</protein>
<evidence type="ECO:0000313" key="1">
    <source>
        <dbReference type="EMBL" id="TDQ48265.1"/>
    </source>
</evidence>
<dbReference type="Proteomes" id="UP000295375">
    <property type="component" value="Unassembled WGS sequence"/>
</dbReference>
<organism evidence="1 2">
    <name type="scientific">Permianibacter aggregans</name>
    <dbReference type="NCBI Taxonomy" id="1510150"/>
    <lineage>
        <taxon>Bacteria</taxon>
        <taxon>Pseudomonadati</taxon>
        <taxon>Pseudomonadota</taxon>
        <taxon>Gammaproteobacteria</taxon>
        <taxon>Pseudomonadales</taxon>
        <taxon>Pseudomonadaceae</taxon>
        <taxon>Permianibacter</taxon>
    </lineage>
</organism>